<evidence type="ECO:0000256" key="3">
    <source>
        <dbReference type="ARBA" id="ARBA00022467"/>
    </source>
</evidence>
<keyword evidence="11" id="KW-1185">Reference proteome</keyword>
<dbReference type="Pfam" id="PF00626">
    <property type="entry name" value="Gelsolin"/>
    <property type="match status" value="6"/>
</dbReference>
<dbReference type="CDD" id="cd11288">
    <property type="entry name" value="gelsolin_S5_like"/>
    <property type="match status" value="1"/>
</dbReference>
<dbReference type="GO" id="GO:0051014">
    <property type="term" value="P:actin filament severing"/>
    <property type="evidence" value="ECO:0007669"/>
    <property type="project" value="TreeGrafter"/>
</dbReference>
<dbReference type="InterPro" id="IPR029006">
    <property type="entry name" value="ADF-H/Gelsolin-like_dom_sf"/>
</dbReference>
<dbReference type="Gene3D" id="1.10.950.10">
    <property type="entry name" value="Villin headpiece domain"/>
    <property type="match status" value="1"/>
</dbReference>
<name>A0A6J7ZUR7_MYTCO</name>
<dbReference type="FunFam" id="3.40.20.10:FF:000002">
    <property type="entry name" value="Gelsolin"/>
    <property type="match status" value="1"/>
</dbReference>
<proteinExistence type="inferred from homology"/>
<dbReference type="SUPFAM" id="SSF55753">
    <property type="entry name" value="Actin depolymerizing proteins"/>
    <property type="match status" value="6"/>
</dbReference>
<evidence type="ECO:0000256" key="6">
    <source>
        <dbReference type="ARBA" id="ARBA00022837"/>
    </source>
</evidence>
<dbReference type="GO" id="GO:0005737">
    <property type="term" value="C:cytoplasm"/>
    <property type="evidence" value="ECO:0007669"/>
    <property type="project" value="TreeGrafter"/>
</dbReference>
<dbReference type="SMART" id="SM00262">
    <property type="entry name" value="GEL"/>
    <property type="match status" value="6"/>
</dbReference>
<keyword evidence="4" id="KW-0963">Cytoplasm</keyword>
<dbReference type="FunFam" id="3.40.20.10:FF:000005">
    <property type="entry name" value="Gelsolin"/>
    <property type="match status" value="1"/>
</dbReference>
<dbReference type="InterPro" id="IPR007122">
    <property type="entry name" value="Villin/Gelsolin"/>
</dbReference>
<dbReference type="CDD" id="cd11289">
    <property type="entry name" value="gelsolin_S2_like"/>
    <property type="match status" value="1"/>
</dbReference>
<dbReference type="SMART" id="SM00153">
    <property type="entry name" value="VHP"/>
    <property type="match status" value="1"/>
</dbReference>
<protein>
    <submittedName>
        <fullName evidence="10">AVIL</fullName>
    </submittedName>
</protein>
<dbReference type="PANTHER" id="PTHR11977">
    <property type="entry name" value="VILLIN"/>
    <property type="match status" value="1"/>
</dbReference>
<dbReference type="EMBL" id="CACVKT020000008">
    <property type="protein sequence ID" value="CAC5355175.1"/>
    <property type="molecule type" value="Genomic_DNA"/>
</dbReference>
<keyword evidence="7" id="KW-0009">Actin-binding</keyword>
<evidence type="ECO:0000256" key="7">
    <source>
        <dbReference type="ARBA" id="ARBA00023203"/>
    </source>
</evidence>
<dbReference type="GO" id="GO:0015629">
    <property type="term" value="C:actin cytoskeleton"/>
    <property type="evidence" value="ECO:0007669"/>
    <property type="project" value="TreeGrafter"/>
</dbReference>
<dbReference type="CDD" id="cd11292">
    <property type="entry name" value="gelsolin_S3_like"/>
    <property type="match status" value="1"/>
</dbReference>
<comment type="subcellular location">
    <subcellularLocation>
        <location evidence="1">Cytoplasm</location>
        <location evidence="1">Cytoskeleton</location>
    </subcellularLocation>
</comment>
<gene>
    <name evidence="10" type="ORF">MCOR_103</name>
</gene>
<dbReference type="GO" id="GO:0005546">
    <property type="term" value="F:phosphatidylinositol-4,5-bisphosphate binding"/>
    <property type="evidence" value="ECO:0007669"/>
    <property type="project" value="TreeGrafter"/>
</dbReference>
<dbReference type="GO" id="GO:0008154">
    <property type="term" value="P:actin polymerization or depolymerization"/>
    <property type="evidence" value="ECO:0007669"/>
    <property type="project" value="TreeGrafter"/>
</dbReference>
<dbReference type="Proteomes" id="UP000507470">
    <property type="component" value="Unassembled WGS sequence"/>
</dbReference>
<dbReference type="GO" id="GO:0051016">
    <property type="term" value="P:barbed-end actin filament capping"/>
    <property type="evidence" value="ECO:0007669"/>
    <property type="project" value="TreeGrafter"/>
</dbReference>
<feature type="domain" description="HP" evidence="9">
    <location>
        <begin position="741"/>
        <end position="804"/>
    </location>
</feature>
<dbReference type="InterPro" id="IPR036886">
    <property type="entry name" value="Villin_headpiece_dom_sf"/>
</dbReference>
<dbReference type="InterPro" id="IPR007123">
    <property type="entry name" value="Gelsolin-like_dom"/>
</dbReference>
<comment type="similarity">
    <text evidence="2">Belongs to the villin/gelsolin family.</text>
</comment>
<dbReference type="InterPro" id="IPR003128">
    <property type="entry name" value="Villin_headpiece"/>
</dbReference>
<keyword evidence="5" id="KW-0677">Repeat</keyword>
<dbReference type="PANTHER" id="PTHR11977:SF123">
    <property type="entry name" value="GELSOLIN"/>
    <property type="match status" value="1"/>
</dbReference>
<dbReference type="PRINTS" id="PR00597">
    <property type="entry name" value="GELSOLIN"/>
</dbReference>
<dbReference type="CDD" id="cd11290">
    <property type="entry name" value="gelsolin_S1_like"/>
    <property type="match status" value="1"/>
</dbReference>
<dbReference type="GO" id="GO:0051015">
    <property type="term" value="F:actin filament binding"/>
    <property type="evidence" value="ECO:0007669"/>
    <property type="project" value="InterPro"/>
</dbReference>
<dbReference type="PROSITE" id="PS51089">
    <property type="entry name" value="HP"/>
    <property type="match status" value="1"/>
</dbReference>
<evidence type="ECO:0000313" key="10">
    <source>
        <dbReference type="EMBL" id="CAC5355175.1"/>
    </source>
</evidence>
<evidence type="ECO:0000256" key="2">
    <source>
        <dbReference type="ARBA" id="ARBA00008418"/>
    </source>
</evidence>
<dbReference type="CDD" id="cd11291">
    <property type="entry name" value="gelsolin_S6_like"/>
    <property type="match status" value="1"/>
</dbReference>
<evidence type="ECO:0000256" key="8">
    <source>
        <dbReference type="ARBA" id="ARBA00023212"/>
    </source>
</evidence>
<keyword evidence="3" id="KW-0117">Actin capping</keyword>
<accession>A0A6J7ZUR7</accession>
<dbReference type="AlphaFoldDB" id="A0A6J7ZUR7"/>
<dbReference type="Pfam" id="PF02209">
    <property type="entry name" value="VHP"/>
    <property type="match status" value="1"/>
</dbReference>
<reference evidence="10 11" key="1">
    <citation type="submission" date="2020-06" db="EMBL/GenBank/DDBJ databases">
        <authorList>
            <person name="Li R."/>
            <person name="Bekaert M."/>
        </authorList>
    </citation>
    <scope>NUCLEOTIDE SEQUENCE [LARGE SCALE GENOMIC DNA]</scope>
    <source>
        <strain evidence="11">wild</strain>
    </source>
</reference>
<evidence type="ECO:0000313" key="11">
    <source>
        <dbReference type="Proteomes" id="UP000507470"/>
    </source>
</evidence>
<keyword evidence="6" id="KW-0106">Calcium</keyword>
<dbReference type="FunFam" id="3.40.20.10:FF:000001">
    <property type="entry name" value="Gelsolin"/>
    <property type="match status" value="1"/>
</dbReference>
<evidence type="ECO:0000256" key="1">
    <source>
        <dbReference type="ARBA" id="ARBA00004245"/>
    </source>
</evidence>
<dbReference type="Gene3D" id="3.40.20.10">
    <property type="entry name" value="Severin"/>
    <property type="match status" value="6"/>
</dbReference>
<evidence type="ECO:0000259" key="9">
    <source>
        <dbReference type="PROSITE" id="PS51089"/>
    </source>
</evidence>
<dbReference type="SUPFAM" id="SSF47050">
    <property type="entry name" value="VHP, Villin headpiece domain"/>
    <property type="match status" value="1"/>
</dbReference>
<evidence type="ECO:0000256" key="5">
    <source>
        <dbReference type="ARBA" id="ARBA00022737"/>
    </source>
</evidence>
<keyword evidence="8" id="KW-0206">Cytoskeleton</keyword>
<evidence type="ECO:0000256" key="4">
    <source>
        <dbReference type="ARBA" id="ARBA00022490"/>
    </source>
</evidence>
<organism evidence="10 11">
    <name type="scientific">Mytilus coruscus</name>
    <name type="common">Sea mussel</name>
    <dbReference type="NCBI Taxonomy" id="42192"/>
    <lineage>
        <taxon>Eukaryota</taxon>
        <taxon>Metazoa</taxon>
        <taxon>Spiralia</taxon>
        <taxon>Lophotrochozoa</taxon>
        <taxon>Mollusca</taxon>
        <taxon>Bivalvia</taxon>
        <taxon>Autobranchia</taxon>
        <taxon>Pteriomorphia</taxon>
        <taxon>Mytilida</taxon>
        <taxon>Mytiloidea</taxon>
        <taxon>Mytilidae</taxon>
        <taxon>Mytilinae</taxon>
        <taxon>Mytilus</taxon>
    </lineage>
</organism>
<dbReference type="OrthoDB" id="6375767at2759"/>
<sequence>MGTVDKAFLKAGQGPGLEIWRIEKMKVILQEPKTYGEFYTGDSYILLHTKKNIKSEKLEWNIHFWLGNDTSQDEMGVAAYKTVELDDYLGGAPVQHREVQDHESKAFLSYFTKGIRYLTGGVDSGFRQVQRGKFEKRLFQIKGKRNVRVKQVECSCKSMNQGDVFLLDCGLTLHLWNGPQSSTFERMKGHQVAKTIRDEERGGKAEIRIIDSRWNSDIKFFADLGSKTDIAESSTAGDDKEFEKKLISEIKLYSVSDASGKMEIAEKSRKPFHQTDLDTNDCFILDAGPSGIFVWVGRKCTNDEKKSAWKYATDFLEMKGYPNWTAITRIVESGETPVFKQYFTSWIDYNDQKGLGNVYNVGNIAEIKEEEAIDYCKLHERKQSIEEKHSIDNVQTKIWKIENGGVRLLQNCPFTVLSSNSCYIIIATFNINLKKYTHAYYWQGTRSSTDDKTASAIYTKRLCEETENGMIEQIRIEQGKEPNTLMKILDGKLVITMNEDSTGKDKQMYHIRGTTSHNTKAIEVQFGSKSLNSYDVFLILSKAVLYIWIGKISIGTELHAAMTLATYLSPESSINTMQESEETEEFWDVLGGKDLYAQGTRKKRKEMNNQNLVRLFSCSNTTGMFKVTEIVNFTQQDLLEDDVMLLDAFDKIFVWVGRGANRLERKKTLETALKYLTSDPFGRTEDNTRLFQIKQGYEPSTFTSHFHGWDHNCWRSGIYKKESMNLDTKTEQITTVQEELEKLDQNYSHEQLLQKRLPEGVDSTCKEKYLTDDEFLRIFGMSKVVFASKPKWKQLELKKRVGLF</sequence>